<dbReference type="GO" id="GO:0004252">
    <property type="term" value="F:serine-type endopeptidase activity"/>
    <property type="evidence" value="ECO:0007669"/>
    <property type="project" value="UniProtKB-UniRule"/>
</dbReference>
<organism evidence="9 10">
    <name type="scientific">Luteococcus japonicus LSP_Lj1</name>
    <dbReference type="NCBI Taxonomy" id="1255658"/>
    <lineage>
        <taxon>Bacteria</taxon>
        <taxon>Bacillati</taxon>
        <taxon>Actinomycetota</taxon>
        <taxon>Actinomycetes</taxon>
        <taxon>Propionibacteriales</taxon>
        <taxon>Propionibacteriaceae</taxon>
        <taxon>Luteococcus</taxon>
    </lineage>
</organism>
<evidence type="ECO:0000256" key="5">
    <source>
        <dbReference type="PROSITE-ProRule" id="PRU01240"/>
    </source>
</evidence>
<keyword evidence="2 5" id="KW-0645">Protease</keyword>
<dbReference type="PROSITE" id="PS00136">
    <property type="entry name" value="SUBTILASE_ASP"/>
    <property type="match status" value="1"/>
</dbReference>
<feature type="chain" id="PRO_5039257344" evidence="7">
    <location>
        <begin position="26"/>
        <end position="458"/>
    </location>
</feature>
<dbReference type="STRING" id="1255658.FM114_01795"/>
<evidence type="ECO:0000256" key="7">
    <source>
        <dbReference type="SAM" id="SignalP"/>
    </source>
</evidence>
<dbReference type="Proteomes" id="UP000188342">
    <property type="component" value="Unassembled WGS sequence"/>
</dbReference>
<evidence type="ECO:0000313" key="10">
    <source>
        <dbReference type="Proteomes" id="UP000188342"/>
    </source>
</evidence>
<dbReference type="InterPro" id="IPR051048">
    <property type="entry name" value="Peptidase_S8/S53_subtilisin"/>
</dbReference>
<feature type="active site" description="Charge relay system" evidence="5">
    <location>
        <position position="389"/>
    </location>
</feature>
<keyword evidence="4 5" id="KW-0720">Serine protease</keyword>
<dbReference type="Pfam" id="PF00082">
    <property type="entry name" value="Peptidase_S8"/>
    <property type="match status" value="1"/>
</dbReference>
<sequence>MSVSFRHAGSFRALATALATIMASACVLGLPGSTGQAEAASAPRSYLVNARTPGQTKAAQAAAVKAGGQVVQSWPQIGVIVVRSTRPGYLNRLKAQRSRAVLSAGDARGISATERVTVGKPVTVSAPGRRVTATATRVGKTDPMARQQSHLTVDRATKAHAVTPGSSHVVVGVIDTGVDDRHPDLARNFSRADSVDCTNFGRPNTAAGAWRGKDSHGTHVAGTIAAARNGYGVTGVAPGVRVASLKVVNSIGESYPEYIVCAYMWAGARQLAVTNASLNMFDLWCGDLQIASPAMTSVRRAIDYAAGRRVVNVSSTGNSGADISWQRGESCQDPISVSRNVVHVTSVNAKGGLSEFASHGRSMTDIAAPGEQILSDAVGRRFERRSGTSQAAPQVAGTLALMKSRRPAASNATLVKTLKRTTKAVPVRTIGRECRGTVRSNSCTGFGQLDSFAAVKAI</sequence>
<feature type="signal peptide" evidence="7">
    <location>
        <begin position="1"/>
        <end position="25"/>
    </location>
</feature>
<dbReference type="Gene3D" id="3.40.50.200">
    <property type="entry name" value="Peptidase S8/S53 domain"/>
    <property type="match status" value="1"/>
</dbReference>
<evidence type="ECO:0000256" key="4">
    <source>
        <dbReference type="ARBA" id="ARBA00022825"/>
    </source>
</evidence>
<dbReference type="PROSITE" id="PS51892">
    <property type="entry name" value="SUBTILASE"/>
    <property type="match status" value="1"/>
</dbReference>
<dbReference type="InterPro" id="IPR022398">
    <property type="entry name" value="Peptidase_S8_His-AS"/>
</dbReference>
<dbReference type="PRINTS" id="PR00723">
    <property type="entry name" value="SUBTILISIN"/>
</dbReference>
<evidence type="ECO:0000256" key="2">
    <source>
        <dbReference type="ARBA" id="ARBA00022670"/>
    </source>
</evidence>
<dbReference type="AlphaFoldDB" id="A0A1R4IGX9"/>
<comment type="similarity">
    <text evidence="1 5 6">Belongs to the peptidase S8 family.</text>
</comment>
<dbReference type="PROSITE" id="PS00137">
    <property type="entry name" value="SUBTILASE_HIS"/>
    <property type="match status" value="1"/>
</dbReference>
<dbReference type="PROSITE" id="PS51257">
    <property type="entry name" value="PROKAR_LIPOPROTEIN"/>
    <property type="match status" value="1"/>
</dbReference>
<dbReference type="RefSeq" id="WP_094763488.1">
    <property type="nucleotide sequence ID" value="NZ_FUKQ01000007.1"/>
</dbReference>
<feature type="active site" description="Charge relay system" evidence="5">
    <location>
        <position position="175"/>
    </location>
</feature>
<dbReference type="EMBL" id="FUKQ01000007">
    <property type="protein sequence ID" value="SJN19076.1"/>
    <property type="molecule type" value="Genomic_DNA"/>
</dbReference>
<evidence type="ECO:0000256" key="6">
    <source>
        <dbReference type="RuleBase" id="RU003355"/>
    </source>
</evidence>
<evidence type="ECO:0000259" key="8">
    <source>
        <dbReference type="Pfam" id="PF00082"/>
    </source>
</evidence>
<dbReference type="SUPFAM" id="SSF52743">
    <property type="entry name" value="Subtilisin-like"/>
    <property type="match status" value="1"/>
</dbReference>
<keyword evidence="10" id="KW-1185">Reference proteome</keyword>
<dbReference type="PROSITE" id="PS00138">
    <property type="entry name" value="SUBTILASE_SER"/>
    <property type="match status" value="1"/>
</dbReference>
<dbReference type="InterPro" id="IPR000209">
    <property type="entry name" value="Peptidase_S8/S53_dom"/>
</dbReference>
<reference evidence="9 10" key="1">
    <citation type="submission" date="2017-02" db="EMBL/GenBank/DDBJ databases">
        <authorList>
            <person name="Peterson S.W."/>
        </authorList>
    </citation>
    <scope>NUCLEOTIDE SEQUENCE [LARGE SCALE GENOMIC DNA]</scope>
    <source>
        <strain evidence="9 10">LSP_Lj1</strain>
    </source>
</reference>
<dbReference type="GO" id="GO:0006508">
    <property type="term" value="P:proteolysis"/>
    <property type="evidence" value="ECO:0007669"/>
    <property type="project" value="UniProtKB-KW"/>
</dbReference>
<dbReference type="InterPro" id="IPR023828">
    <property type="entry name" value="Peptidase_S8_Ser-AS"/>
</dbReference>
<feature type="domain" description="Peptidase S8/S53" evidence="8">
    <location>
        <begin position="167"/>
        <end position="424"/>
    </location>
</feature>
<evidence type="ECO:0000256" key="1">
    <source>
        <dbReference type="ARBA" id="ARBA00011073"/>
    </source>
</evidence>
<keyword evidence="3 5" id="KW-0378">Hydrolase</keyword>
<dbReference type="OrthoDB" id="614750at2"/>
<protein>
    <submittedName>
        <fullName evidence="9">Secreted subtilisin-like protease</fullName>
    </submittedName>
</protein>
<accession>A0A1R4IGX9</accession>
<dbReference type="PANTHER" id="PTHR43399:SF4">
    <property type="entry name" value="CELL WALL-ASSOCIATED PROTEASE"/>
    <property type="match status" value="1"/>
</dbReference>
<keyword evidence="7" id="KW-0732">Signal</keyword>
<dbReference type="PANTHER" id="PTHR43399">
    <property type="entry name" value="SUBTILISIN-RELATED"/>
    <property type="match status" value="1"/>
</dbReference>
<proteinExistence type="inferred from homology"/>
<dbReference type="InterPro" id="IPR036852">
    <property type="entry name" value="Peptidase_S8/S53_dom_sf"/>
</dbReference>
<name>A0A1R4IGX9_9ACTN</name>
<evidence type="ECO:0000313" key="9">
    <source>
        <dbReference type="EMBL" id="SJN19076.1"/>
    </source>
</evidence>
<gene>
    <name evidence="9" type="ORF">FM114_01795</name>
</gene>
<dbReference type="InterPro" id="IPR015500">
    <property type="entry name" value="Peptidase_S8_subtilisin-rel"/>
</dbReference>
<feature type="active site" description="Charge relay system" evidence="5">
    <location>
        <position position="216"/>
    </location>
</feature>
<evidence type="ECO:0000256" key="3">
    <source>
        <dbReference type="ARBA" id="ARBA00022801"/>
    </source>
</evidence>
<dbReference type="InterPro" id="IPR023827">
    <property type="entry name" value="Peptidase_S8_Asp-AS"/>
</dbReference>